<dbReference type="Gene3D" id="2.60.40.10">
    <property type="entry name" value="Immunoglobulins"/>
    <property type="match status" value="3"/>
</dbReference>
<evidence type="ECO:0000259" key="6">
    <source>
        <dbReference type="PROSITE" id="PS50835"/>
    </source>
</evidence>
<gene>
    <name evidence="7" type="ORF">LSAA_6576</name>
</gene>
<dbReference type="GO" id="GO:0005911">
    <property type="term" value="C:cell-cell junction"/>
    <property type="evidence" value="ECO:0007669"/>
    <property type="project" value="TreeGrafter"/>
</dbReference>
<dbReference type="GO" id="GO:0050839">
    <property type="term" value="F:cell adhesion molecule binding"/>
    <property type="evidence" value="ECO:0007669"/>
    <property type="project" value="TreeGrafter"/>
</dbReference>
<organism evidence="7 8">
    <name type="scientific">Lepeophtheirus salmonis</name>
    <name type="common">Salmon louse</name>
    <name type="synonym">Caligus salmonis</name>
    <dbReference type="NCBI Taxonomy" id="72036"/>
    <lineage>
        <taxon>Eukaryota</taxon>
        <taxon>Metazoa</taxon>
        <taxon>Ecdysozoa</taxon>
        <taxon>Arthropoda</taxon>
        <taxon>Crustacea</taxon>
        <taxon>Multicrustacea</taxon>
        <taxon>Hexanauplia</taxon>
        <taxon>Copepoda</taxon>
        <taxon>Siphonostomatoida</taxon>
        <taxon>Caligidae</taxon>
        <taxon>Lepeophtheirus</taxon>
    </lineage>
</organism>
<reference evidence="7" key="1">
    <citation type="submission" date="2021-02" db="EMBL/GenBank/DDBJ databases">
        <authorList>
            <person name="Bekaert M."/>
        </authorList>
    </citation>
    <scope>NUCLEOTIDE SEQUENCE</scope>
    <source>
        <strain evidence="7">IoA-00</strain>
    </source>
</reference>
<dbReference type="CDD" id="cd00096">
    <property type="entry name" value="Ig"/>
    <property type="match status" value="1"/>
</dbReference>
<evidence type="ECO:0000313" key="7">
    <source>
        <dbReference type="EMBL" id="CAF2865615.1"/>
    </source>
</evidence>
<feature type="domain" description="Ig-like" evidence="6">
    <location>
        <begin position="171"/>
        <end position="252"/>
    </location>
</feature>
<evidence type="ECO:0000256" key="1">
    <source>
        <dbReference type="ARBA" id="ARBA00004479"/>
    </source>
</evidence>
<dbReference type="InterPro" id="IPR013783">
    <property type="entry name" value="Ig-like_fold"/>
</dbReference>
<comment type="subcellular location">
    <subcellularLocation>
        <location evidence="1">Membrane</location>
        <topology evidence="1">Single-pass type I membrane protein</topology>
    </subcellularLocation>
</comment>
<dbReference type="InterPro" id="IPR051275">
    <property type="entry name" value="Cell_adhesion_signaling"/>
</dbReference>
<dbReference type="GO" id="GO:0005886">
    <property type="term" value="C:plasma membrane"/>
    <property type="evidence" value="ECO:0007669"/>
    <property type="project" value="TreeGrafter"/>
</dbReference>
<evidence type="ECO:0000256" key="5">
    <source>
        <dbReference type="ARBA" id="ARBA00023319"/>
    </source>
</evidence>
<keyword evidence="8" id="KW-1185">Reference proteome</keyword>
<dbReference type="SMART" id="SM00409">
    <property type="entry name" value="IG"/>
    <property type="match status" value="3"/>
</dbReference>
<dbReference type="SUPFAM" id="SSF48726">
    <property type="entry name" value="Immunoglobulin"/>
    <property type="match status" value="3"/>
</dbReference>
<dbReference type="AlphaFoldDB" id="A0A7R8CMI3"/>
<dbReference type="Pfam" id="PF13927">
    <property type="entry name" value="Ig_3"/>
    <property type="match status" value="1"/>
</dbReference>
<dbReference type="PANTHER" id="PTHR11640:SF154">
    <property type="entry name" value="IRREGULAR CHIASM C-ROUGHEST PROTEIN-LIKE PROTEIN"/>
    <property type="match status" value="1"/>
</dbReference>
<proteinExistence type="predicted"/>
<evidence type="ECO:0000256" key="3">
    <source>
        <dbReference type="ARBA" id="ARBA00023157"/>
    </source>
</evidence>
<keyword evidence="5" id="KW-0393">Immunoglobulin domain</keyword>
<dbReference type="OrthoDB" id="10039395at2759"/>
<feature type="domain" description="Ig-like" evidence="6">
    <location>
        <begin position="64"/>
        <end position="164"/>
    </location>
</feature>
<dbReference type="EMBL" id="HG994581">
    <property type="protein sequence ID" value="CAF2865615.1"/>
    <property type="molecule type" value="Genomic_DNA"/>
</dbReference>
<dbReference type="InterPro" id="IPR036179">
    <property type="entry name" value="Ig-like_dom_sf"/>
</dbReference>
<dbReference type="Pfam" id="PF08205">
    <property type="entry name" value="C2-set_2"/>
    <property type="match status" value="1"/>
</dbReference>
<evidence type="ECO:0000256" key="4">
    <source>
        <dbReference type="ARBA" id="ARBA00023180"/>
    </source>
</evidence>
<evidence type="ECO:0000313" key="8">
    <source>
        <dbReference type="Proteomes" id="UP000675881"/>
    </source>
</evidence>
<dbReference type="PANTHER" id="PTHR11640">
    <property type="entry name" value="NEPHRIN"/>
    <property type="match status" value="1"/>
</dbReference>
<keyword evidence="4" id="KW-0325">Glycoprotein</keyword>
<dbReference type="SMART" id="SM00408">
    <property type="entry name" value="IGc2"/>
    <property type="match status" value="2"/>
</dbReference>
<dbReference type="InterPro" id="IPR003598">
    <property type="entry name" value="Ig_sub2"/>
</dbReference>
<dbReference type="PROSITE" id="PS50835">
    <property type="entry name" value="IG_LIKE"/>
    <property type="match status" value="2"/>
</dbReference>
<sequence>MQPGKYEWDGIKESGDCSLRLIGADIEYDDGMWECQVSPSTYDANDALSSNPARLIVRVPPSDPRIYYDDQYLTSEPSIHIPAGRPVRVRCESRNGNPPPALRWFIEEEEIPGSSQTNETGNSRLFNAISNVELILSKDDNQKNLKCVAFHEAYSRKMREIRVQMDVLYAPIVTLEKNRNASELEALVDDVSFRCLTDANPPASVYWRKAGGESRYPSTEYLTFEPVRQGDEGTYFCMAQNDIGSSDELSISFEVLYPPRNMEIAPSSRSIDLRIGSSATFHCSADGNGHSFDLNNASYKDQGEWSCAAFNAIKGQERKIHGSYFDVNMVGSPEIRFPLDSLSFTGGFDASIKALFCSDPKQEELRWIGVV</sequence>
<dbReference type="InterPro" id="IPR003599">
    <property type="entry name" value="Ig_sub"/>
</dbReference>
<dbReference type="InterPro" id="IPR013162">
    <property type="entry name" value="CD80_C2-set"/>
</dbReference>
<accession>A0A7R8CMI3</accession>
<keyword evidence="3" id="KW-1015">Disulfide bond</keyword>
<dbReference type="InterPro" id="IPR007110">
    <property type="entry name" value="Ig-like_dom"/>
</dbReference>
<keyword evidence="2" id="KW-0472">Membrane</keyword>
<evidence type="ECO:0000256" key="2">
    <source>
        <dbReference type="ARBA" id="ARBA00023136"/>
    </source>
</evidence>
<dbReference type="GO" id="GO:0098609">
    <property type="term" value="P:cell-cell adhesion"/>
    <property type="evidence" value="ECO:0007669"/>
    <property type="project" value="TreeGrafter"/>
</dbReference>
<name>A0A7R8CMI3_LEPSM</name>
<dbReference type="Proteomes" id="UP000675881">
    <property type="component" value="Chromosome 2"/>
</dbReference>
<protein>
    <submittedName>
        <fullName evidence="7">(salmon louse) hypothetical protein</fullName>
    </submittedName>
</protein>